<accession>A0A6G1PMZ2</accession>
<keyword evidence="2" id="KW-1185">Reference proteome</keyword>
<proteinExistence type="predicted"/>
<evidence type="ECO:0000313" key="1">
    <source>
        <dbReference type="EMBL" id="KAF3691701.1"/>
    </source>
</evidence>
<evidence type="ECO:0000313" key="2">
    <source>
        <dbReference type="Proteomes" id="UP000503349"/>
    </source>
</evidence>
<protein>
    <submittedName>
        <fullName evidence="1">Uncharacterized protein</fullName>
    </submittedName>
</protein>
<organism evidence="1 2">
    <name type="scientific">Channa argus</name>
    <name type="common">Northern snakehead</name>
    <name type="synonym">Ophicephalus argus</name>
    <dbReference type="NCBI Taxonomy" id="215402"/>
    <lineage>
        <taxon>Eukaryota</taxon>
        <taxon>Metazoa</taxon>
        <taxon>Chordata</taxon>
        <taxon>Craniata</taxon>
        <taxon>Vertebrata</taxon>
        <taxon>Euteleostomi</taxon>
        <taxon>Actinopterygii</taxon>
        <taxon>Neopterygii</taxon>
        <taxon>Teleostei</taxon>
        <taxon>Neoteleostei</taxon>
        <taxon>Acanthomorphata</taxon>
        <taxon>Anabantaria</taxon>
        <taxon>Anabantiformes</taxon>
        <taxon>Channoidei</taxon>
        <taxon>Channidae</taxon>
        <taxon>Channa</taxon>
    </lineage>
</organism>
<name>A0A6G1PMZ2_CHAAH</name>
<dbReference type="Proteomes" id="UP000503349">
    <property type="component" value="Chromosome 7"/>
</dbReference>
<sequence>MGIFSRHSMVETFMFTLDHRDDGQAKNHPTRNRTKSLFFTACECSPPPPGHNICLKVQPTLSHSAPWYSVLELKHLMISTVLDHNFQNL</sequence>
<dbReference type="AlphaFoldDB" id="A0A6G1PMZ2"/>
<reference evidence="2" key="2">
    <citation type="submission" date="2019-02" db="EMBL/GenBank/DDBJ databases">
        <title>Opniocepnalus argus Var Kimnra genome.</title>
        <authorList>
            <person name="Zhou C."/>
            <person name="Xiao S."/>
        </authorList>
    </citation>
    <scope>NUCLEOTIDE SEQUENCE [LARGE SCALE GENOMIC DNA]</scope>
</reference>
<reference evidence="1 2" key="1">
    <citation type="submission" date="2019-02" db="EMBL/GenBank/DDBJ databases">
        <title>Opniocepnalus argus genome.</title>
        <authorList>
            <person name="Zhou C."/>
            <person name="Xiao S."/>
        </authorList>
    </citation>
    <scope>NUCLEOTIDE SEQUENCE [LARGE SCALE GENOMIC DNA]</scope>
    <source>
        <strain evidence="1">OARG1902GOOAL</strain>
        <tissue evidence="1">Muscle</tissue>
    </source>
</reference>
<dbReference type="EMBL" id="CM015718">
    <property type="protein sequence ID" value="KAF3691701.1"/>
    <property type="molecule type" value="Genomic_DNA"/>
</dbReference>
<gene>
    <name evidence="1" type="ORF">EXN66_Car007376</name>
</gene>